<accession>A0A7J9N1C7</accession>
<sequence length="46" mass="5436">MLEKVLPNAMLKAKPNLESRIRTFKKLLQILMKKEMISMDAKLMFL</sequence>
<dbReference type="Proteomes" id="UP000593576">
    <property type="component" value="Unassembled WGS sequence"/>
</dbReference>
<evidence type="ECO:0000313" key="3">
    <source>
        <dbReference type="Proteomes" id="UP000593576"/>
    </source>
</evidence>
<comment type="caution">
    <text evidence="2">The sequence shown here is derived from an EMBL/GenBank/DDBJ whole genome shotgun (WGS) entry which is preliminary data.</text>
</comment>
<dbReference type="AlphaFoldDB" id="A0A7J9N1C7"/>
<dbReference type="InterPro" id="IPR000299">
    <property type="entry name" value="FERM_domain"/>
</dbReference>
<protein>
    <recommendedName>
        <fullName evidence="1">FERM domain-containing protein</fullName>
    </recommendedName>
</protein>
<dbReference type="EMBL" id="JABFAF010267379">
    <property type="protein sequence ID" value="MBA0877163.1"/>
    <property type="molecule type" value="Genomic_DNA"/>
</dbReference>
<dbReference type="OrthoDB" id="618098at2759"/>
<dbReference type="PROSITE" id="PS50057">
    <property type="entry name" value="FERM_3"/>
    <property type="match status" value="1"/>
</dbReference>
<feature type="domain" description="FERM" evidence="1">
    <location>
        <begin position="1"/>
        <end position="46"/>
    </location>
</feature>
<keyword evidence="3" id="KW-1185">Reference proteome</keyword>
<proteinExistence type="predicted"/>
<evidence type="ECO:0000259" key="1">
    <source>
        <dbReference type="PROSITE" id="PS50057"/>
    </source>
</evidence>
<organism evidence="2 3">
    <name type="scientific">Gossypium schwendimanii</name>
    <name type="common">Cotton</name>
    <dbReference type="NCBI Taxonomy" id="34291"/>
    <lineage>
        <taxon>Eukaryota</taxon>
        <taxon>Viridiplantae</taxon>
        <taxon>Streptophyta</taxon>
        <taxon>Embryophyta</taxon>
        <taxon>Tracheophyta</taxon>
        <taxon>Spermatophyta</taxon>
        <taxon>Magnoliopsida</taxon>
        <taxon>eudicotyledons</taxon>
        <taxon>Gunneridae</taxon>
        <taxon>Pentapetalae</taxon>
        <taxon>rosids</taxon>
        <taxon>malvids</taxon>
        <taxon>Malvales</taxon>
        <taxon>Malvaceae</taxon>
        <taxon>Malvoideae</taxon>
        <taxon>Gossypium</taxon>
    </lineage>
</organism>
<evidence type="ECO:0000313" key="2">
    <source>
        <dbReference type="EMBL" id="MBA0877163.1"/>
    </source>
</evidence>
<name>A0A7J9N1C7_GOSSC</name>
<reference evidence="2 3" key="1">
    <citation type="journal article" date="2019" name="Genome Biol. Evol.">
        <title>Insights into the evolution of the New World diploid cottons (Gossypium, subgenus Houzingenia) based on genome sequencing.</title>
        <authorList>
            <person name="Grover C.E."/>
            <person name="Arick M.A. 2nd"/>
            <person name="Thrash A."/>
            <person name="Conover J.L."/>
            <person name="Sanders W.S."/>
            <person name="Peterson D.G."/>
            <person name="Frelichowski J.E."/>
            <person name="Scheffler J.A."/>
            <person name="Scheffler B.E."/>
            <person name="Wendel J.F."/>
        </authorList>
    </citation>
    <scope>NUCLEOTIDE SEQUENCE [LARGE SCALE GENOMIC DNA]</scope>
    <source>
        <strain evidence="2">1</strain>
        <tissue evidence="2">Leaf</tissue>
    </source>
</reference>
<gene>
    <name evidence="2" type="ORF">Goshw_026887</name>
</gene>